<reference evidence="1 2" key="3">
    <citation type="journal article" date="2017" name="Mol. Plant Pathol.">
        <title>A gapless genome sequence of the fungus Botrytis cinerea.</title>
        <authorList>
            <person name="Van Kan J.A."/>
            <person name="Stassen J.H."/>
            <person name="Mosbach A."/>
            <person name="Van Der Lee T.A."/>
            <person name="Faino L."/>
            <person name="Farmer A.D."/>
            <person name="Papasotiriou D.G."/>
            <person name="Zhou S."/>
            <person name="Seidl M.F."/>
            <person name="Cottam E."/>
            <person name="Edel D."/>
            <person name="Hahn M."/>
            <person name="Schwartz D.C."/>
            <person name="Dietrich R.A."/>
            <person name="Widdison S."/>
            <person name="Scalliet G."/>
        </authorList>
    </citation>
    <scope>NUCLEOTIDE SEQUENCE [LARGE SCALE GENOMIC DNA]</scope>
    <source>
        <strain evidence="1 2">B05.10</strain>
    </source>
</reference>
<name>A0A384JMJ0_BOTFB</name>
<evidence type="ECO:0000313" key="1">
    <source>
        <dbReference type="EMBL" id="ATZ51584.1"/>
    </source>
</evidence>
<organism evidence="1 2">
    <name type="scientific">Botryotinia fuckeliana (strain B05.10)</name>
    <name type="common">Noble rot fungus</name>
    <name type="synonym">Botrytis cinerea</name>
    <dbReference type="NCBI Taxonomy" id="332648"/>
    <lineage>
        <taxon>Eukaryota</taxon>
        <taxon>Fungi</taxon>
        <taxon>Dikarya</taxon>
        <taxon>Ascomycota</taxon>
        <taxon>Pezizomycotina</taxon>
        <taxon>Leotiomycetes</taxon>
        <taxon>Helotiales</taxon>
        <taxon>Sclerotiniaceae</taxon>
        <taxon>Botrytis</taxon>
    </lineage>
</organism>
<evidence type="ECO:0000313" key="2">
    <source>
        <dbReference type="Proteomes" id="UP000001798"/>
    </source>
</evidence>
<protein>
    <submittedName>
        <fullName evidence="1">Uncharacterized protein</fullName>
    </submittedName>
</protein>
<sequence length="123" mass="14226">MSESSRHSLANNVDELVRDSKVLRQFKRDSSTKYRQARKDLDDMMKTLDAQSKQDRESVERLWLRIPRLNAAKIQAHANDDLGLCNEIDEELKAIQIQVEELALGINSMERDITEISNLLTEQ</sequence>
<dbReference type="EMBL" id="CP009811">
    <property type="protein sequence ID" value="ATZ51584.1"/>
    <property type="molecule type" value="Genomic_DNA"/>
</dbReference>
<proteinExistence type="predicted"/>
<dbReference type="KEGG" id="bfu:BCIN_07g01940"/>
<accession>A0A384JMJ0</accession>
<gene>
    <name evidence="1" type="ORF">BCIN_07g01940</name>
</gene>
<dbReference type="RefSeq" id="XP_001558775.1">
    <property type="nucleotide sequence ID" value="XM_001558725.1"/>
</dbReference>
<dbReference type="GeneID" id="5439395"/>
<keyword evidence="2" id="KW-1185">Reference proteome</keyword>
<dbReference type="AlphaFoldDB" id="A0A384JMJ0"/>
<reference evidence="1 2" key="2">
    <citation type="journal article" date="2012" name="Eukaryot. Cell">
        <title>Genome update of Botrytis cinerea strains B05.10 and T4.</title>
        <authorList>
            <person name="Staats M."/>
            <person name="van Kan J.A."/>
        </authorList>
    </citation>
    <scope>NUCLEOTIDE SEQUENCE [LARGE SCALE GENOMIC DNA]</scope>
    <source>
        <strain evidence="1 2">B05.10</strain>
    </source>
</reference>
<reference evidence="1 2" key="1">
    <citation type="journal article" date="2011" name="PLoS Genet.">
        <title>Genomic analysis of the necrotrophic fungal pathogens Sclerotinia sclerotiorum and Botrytis cinerea.</title>
        <authorList>
            <person name="Amselem J."/>
            <person name="Cuomo C.A."/>
            <person name="van Kan J.A."/>
            <person name="Viaud M."/>
            <person name="Benito E.P."/>
            <person name="Couloux A."/>
            <person name="Coutinho P.M."/>
            <person name="de Vries R.P."/>
            <person name="Dyer P.S."/>
            <person name="Fillinger S."/>
            <person name="Fournier E."/>
            <person name="Gout L."/>
            <person name="Hahn M."/>
            <person name="Kohn L."/>
            <person name="Lapalu N."/>
            <person name="Plummer K.M."/>
            <person name="Pradier J.M."/>
            <person name="Quevillon E."/>
            <person name="Sharon A."/>
            <person name="Simon A."/>
            <person name="ten Have A."/>
            <person name="Tudzynski B."/>
            <person name="Tudzynski P."/>
            <person name="Wincker P."/>
            <person name="Andrew M."/>
            <person name="Anthouard V."/>
            <person name="Beever R.E."/>
            <person name="Beffa R."/>
            <person name="Benoit I."/>
            <person name="Bouzid O."/>
            <person name="Brault B."/>
            <person name="Chen Z."/>
            <person name="Choquer M."/>
            <person name="Collemare J."/>
            <person name="Cotton P."/>
            <person name="Danchin E.G."/>
            <person name="Da Silva C."/>
            <person name="Gautier A."/>
            <person name="Giraud C."/>
            <person name="Giraud T."/>
            <person name="Gonzalez C."/>
            <person name="Grossetete S."/>
            <person name="Guldener U."/>
            <person name="Henrissat B."/>
            <person name="Howlett B.J."/>
            <person name="Kodira C."/>
            <person name="Kretschmer M."/>
            <person name="Lappartient A."/>
            <person name="Leroch M."/>
            <person name="Levis C."/>
            <person name="Mauceli E."/>
            <person name="Neuveglise C."/>
            <person name="Oeser B."/>
            <person name="Pearson M."/>
            <person name="Poulain J."/>
            <person name="Poussereau N."/>
            <person name="Quesneville H."/>
            <person name="Rascle C."/>
            <person name="Schumacher J."/>
            <person name="Segurens B."/>
            <person name="Sexton A."/>
            <person name="Silva E."/>
            <person name="Sirven C."/>
            <person name="Soanes D.M."/>
            <person name="Talbot N.J."/>
            <person name="Templeton M."/>
            <person name="Yandava C."/>
            <person name="Yarden O."/>
            <person name="Zeng Q."/>
            <person name="Rollins J.A."/>
            <person name="Lebrun M.H."/>
            <person name="Dickman M."/>
        </authorList>
    </citation>
    <scope>NUCLEOTIDE SEQUENCE [LARGE SCALE GENOMIC DNA]</scope>
    <source>
        <strain evidence="1 2">B05.10</strain>
    </source>
</reference>
<dbReference type="Proteomes" id="UP000001798">
    <property type="component" value="Chromosome 7"/>
</dbReference>
<dbReference type="VEuPathDB" id="FungiDB:Bcin07g01940"/>
<dbReference type="OrthoDB" id="3543008at2759"/>